<comment type="catalytic activity">
    <reaction evidence="1">
        <text>a ubiquinone + NADH + 5 H(+)(in) = a ubiquinol + NAD(+) + 4 H(+)(out)</text>
        <dbReference type="Rhea" id="RHEA:29091"/>
        <dbReference type="Rhea" id="RHEA-COMP:9565"/>
        <dbReference type="Rhea" id="RHEA-COMP:9566"/>
        <dbReference type="ChEBI" id="CHEBI:15378"/>
        <dbReference type="ChEBI" id="CHEBI:16389"/>
        <dbReference type="ChEBI" id="CHEBI:17976"/>
        <dbReference type="ChEBI" id="CHEBI:57540"/>
        <dbReference type="ChEBI" id="CHEBI:57945"/>
        <dbReference type="EC" id="7.1.1.2"/>
    </reaction>
</comment>
<evidence type="ECO:0000313" key="2">
    <source>
        <dbReference type="EMBL" id="BBL86689.1"/>
    </source>
</evidence>
<geneLocation type="mitochondrion" evidence="2"/>
<evidence type="ECO:0000313" key="3">
    <source>
        <dbReference type="Proteomes" id="UP000503178"/>
    </source>
</evidence>
<dbReference type="PANTHER" id="PTHR33269:SF17">
    <property type="entry name" value="NADH-UBIQUINONE OXIDOREDUCTASE CHAIN 6"/>
    <property type="match status" value="1"/>
</dbReference>
<dbReference type="Gene3D" id="1.20.120.1200">
    <property type="entry name" value="NADH-ubiquinone/plastoquinone oxidoreductase chain 6, subunit NuoJ"/>
    <property type="match status" value="1"/>
</dbReference>
<dbReference type="GO" id="GO:0031966">
    <property type="term" value="C:mitochondrial membrane"/>
    <property type="evidence" value="ECO:0007669"/>
    <property type="project" value="UniProtKB-SubCell"/>
</dbReference>
<dbReference type="InterPro" id="IPR042106">
    <property type="entry name" value="Nuo/plastoQ_OxRdtase_6_NuoJ"/>
</dbReference>
<accession>A0A5K7W203</accession>
<reference evidence="2 3" key="1">
    <citation type="submission" date="2019-06" db="EMBL/GenBank/DDBJ databases">
        <title>A hidden player of endosymbiotic evolution: DNA virus triggered massive gene transfer.</title>
        <authorList>
            <person name="Matsuo M."/>
            <person name="Katahata A."/>
            <person name="Tachikawa M."/>
            <person name="Minakuchi Y."/>
            <person name="Noguchi H."/>
            <person name="Toyoda A."/>
            <person name="Fujiyama A."/>
            <person name="Suzuki Y."/>
            <person name="Satoh S."/>
            <person name="Nakayama T."/>
            <person name="Kamikawa R."/>
            <person name="Nomura M."/>
            <person name="Inagaki Y."/>
            <person name="Ishida K."/>
            <person name="Obokata J."/>
        </authorList>
    </citation>
    <scope>NUCLEOTIDE SEQUENCE [LARGE SCALE GENOMIC DNA]</scope>
    <source>
        <strain evidence="2 3">MYN1</strain>
    </source>
</reference>
<feature type="transmembrane region" description="Helical" evidence="1">
    <location>
        <begin position="20"/>
        <end position="43"/>
    </location>
</feature>
<keyword evidence="1" id="KW-0472">Membrane</keyword>
<gene>
    <name evidence="2" type="primary">nad6</name>
    <name evidence="2" type="ORF">PMYN1_Mit6</name>
</gene>
<dbReference type="InterPro" id="IPR001457">
    <property type="entry name" value="NADH_UbQ/plastoQ_OxRdtase_su6"/>
</dbReference>
<proteinExistence type="inferred from homology"/>
<comment type="subcellular location">
    <subcellularLocation>
        <location evidence="1">Mitochondrion membrane</location>
        <topology evidence="1">Multi-pass membrane protein</topology>
    </subcellularLocation>
</comment>
<sequence>MMFFFLFRNFEDFLCLEVIFFIFDSFFSNYFIFFASLCCYFSFKCVFSKNIIEVLYSLVCVFLTSSGCLFCINVEFLAIINITVYVGAIIVLFLFSTMLLDFREITLVNDTHTPVSFAFFLIFFFSIFFELYENSINCLGSLGYHKPSLFKQNFTSVDFLYVLDFCVQDIRIFQALYFDFGFLLLVAALILLIVMLSAVSLCLSSKSVKSRKKFLKVYKF</sequence>
<keyword evidence="3" id="KW-1185">Reference proteome</keyword>
<keyword evidence="1" id="KW-0679">Respiratory chain</keyword>
<comment type="function">
    <text evidence="1">Core subunit of the mitochondrial membrane respiratory chain NADH dehydrogenase (Complex I) which catalyzes electron transfer from NADH through the respiratory chain, using ubiquinone as an electron acceptor. Essential for the catalytic activity and assembly of complex I.</text>
</comment>
<name>A0A5K7W203_9EUKA</name>
<dbReference type="GeneID" id="42317585"/>
<dbReference type="Pfam" id="PF00499">
    <property type="entry name" value="Oxidored_q3"/>
    <property type="match status" value="1"/>
</dbReference>
<keyword evidence="1" id="KW-1278">Translocase</keyword>
<dbReference type="EC" id="7.1.1.2" evidence="1"/>
<comment type="similarity">
    <text evidence="1">Belongs to the complex I subunit 6 family.</text>
</comment>
<keyword evidence="1 2" id="KW-0496">Mitochondrion</keyword>
<evidence type="ECO:0000256" key="1">
    <source>
        <dbReference type="RuleBase" id="RU004430"/>
    </source>
</evidence>
<dbReference type="Proteomes" id="UP000503178">
    <property type="component" value="Mitochondrion MT"/>
</dbReference>
<dbReference type="AlphaFoldDB" id="A0A5K7W203"/>
<keyword evidence="1" id="KW-0249">Electron transport</keyword>
<keyword evidence="1" id="KW-0520">NAD</keyword>
<dbReference type="EMBL" id="LC490352">
    <property type="protein sequence ID" value="BBL86689.1"/>
    <property type="molecule type" value="Genomic_DNA"/>
</dbReference>
<organism evidence="2 3">
    <name type="scientific">Paulinella micropora</name>
    <dbReference type="NCBI Taxonomy" id="1928728"/>
    <lineage>
        <taxon>Eukaryota</taxon>
        <taxon>Sar</taxon>
        <taxon>Rhizaria</taxon>
        <taxon>Cercozoa</taxon>
        <taxon>Imbricatea</taxon>
        <taxon>Silicofilosea</taxon>
        <taxon>Euglyphida</taxon>
        <taxon>Paulinellidae</taxon>
        <taxon>Paulinella</taxon>
    </lineage>
</organism>
<feature type="transmembrane region" description="Helical" evidence="1">
    <location>
        <begin position="55"/>
        <end position="76"/>
    </location>
</feature>
<feature type="transmembrane region" description="Helical" evidence="1">
    <location>
        <begin position="180"/>
        <end position="203"/>
    </location>
</feature>
<feature type="transmembrane region" description="Helical" evidence="1">
    <location>
        <begin position="114"/>
        <end position="132"/>
    </location>
</feature>
<keyword evidence="1" id="KW-0813">Transport</keyword>
<keyword evidence="1" id="KW-0812">Transmembrane</keyword>
<dbReference type="RefSeq" id="YP_009709948.1">
    <property type="nucleotide sequence ID" value="NC_045137.1"/>
</dbReference>
<keyword evidence="1" id="KW-0830">Ubiquinone</keyword>
<feature type="transmembrane region" description="Helical" evidence="1">
    <location>
        <begin position="82"/>
        <end position="102"/>
    </location>
</feature>
<dbReference type="PANTHER" id="PTHR33269">
    <property type="entry name" value="NADH-UBIQUINONE OXIDOREDUCTASE CHAIN 6"/>
    <property type="match status" value="1"/>
</dbReference>
<keyword evidence="1" id="KW-1133">Transmembrane helix</keyword>
<protein>
    <recommendedName>
        <fullName evidence="1">NADH-ubiquinone oxidoreductase chain 6</fullName>
        <ecNumber evidence="1">7.1.1.2</ecNumber>
    </recommendedName>
</protein>
<dbReference type="GO" id="GO:0008137">
    <property type="term" value="F:NADH dehydrogenase (ubiquinone) activity"/>
    <property type="evidence" value="ECO:0007669"/>
    <property type="project" value="UniProtKB-UniRule"/>
</dbReference>